<dbReference type="InterPro" id="IPR019025">
    <property type="entry name" value="Cordon-bleu_ubiquitin_domain"/>
</dbReference>
<feature type="compositionally biased region" description="Basic and acidic residues" evidence="1">
    <location>
        <begin position="525"/>
        <end position="540"/>
    </location>
</feature>
<dbReference type="Pfam" id="PF09469">
    <property type="entry name" value="Cobl"/>
    <property type="match status" value="1"/>
</dbReference>
<feature type="compositionally biased region" description="Basic residues" evidence="1">
    <location>
        <begin position="370"/>
        <end position="385"/>
    </location>
</feature>
<feature type="compositionally biased region" description="Polar residues" evidence="1">
    <location>
        <begin position="641"/>
        <end position="654"/>
    </location>
</feature>
<feature type="region of interest" description="Disordered" evidence="1">
    <location>
        <begin position="762"/>
        <end position="794"/>
    </location>
</feature>
<feature type="domain" description="Cordon-bleu ubiquitin-like" evidence="2">
    <location>
        <begin position="137"/>
        <end position="223"/>
    </location>
</feature>
<dbReference type="AlphaFoldDB" id="A0A0K8RXT0"/>
<feature type="compositionally biased region" description="Polar residues" evidence="1">
    <location>
        <begin position="283"/>
        <end position="298"/>
    </location>
</feature>
<proteinExistence type="predicted"/>
<protein>
    <submittedName>
        <fullName evidence="3">Cordon-bleu protein-like 1</fullName>
    </submittedName>
</protein>
<feature type="region of interest" description="Disordered" evidence="1">
    <location>
        <begin position="254"/>
        <end position="407"/>
    </location>
</feature>
<dbReference type="Gene3D" id="3.10.20.90">
    <property type="entry name" value="Phosphatidylinositol 3-kinase Catalytic Subunit, Chain A, domain 1"/>
    <property type="match status" value="1"/>
</dbReference>
<dbReference type="GO" id="GO:0003785">
    <property type="term" value="F:actin monomer binding"/>
    <property type="evidence" value="ECO:0007669"/>
    <property type="project" value="InterPro"/>
</dbReference>
<feature type="compositionally biased region" description="Low complexity" evidence="1">
    <location>
        <begin position="1024"/>
        <end position="1036"/>
    </location>
</feature>
<feature type="region of interest" description="Disordered" evidence="1">
    <location>
        <begin position="1"/>
        <end position="32"/>
    </location>
</feature>
<name>A0A0K8RXT0_CROHD</name>
<evidence type="ECO:0000256" key="1">
    <source>
        <dbReference type="SAM" id="MobiDB-lite"/>
    </source>
</evidence>
<evidence type="ECO:0000313" key="3">
    <source>
        <dbReference type="EMBL" id="JAG45255.1"/>
    </source>
</evidence>
<dbReference type="PANTHER" id="PTHR21557:SF2">
    <property type="entry name" value="CORDON-BLEU PROTEIN-LIKE 1"/>
    <property type="match status" value="1"/>
</dbReference>
<dbReference type="EMBL" id="GBKC01000815">
    <property type="protein sequence ID" value="JAG45255.1"/>
    <property type="molecule type" value="Transcribed_RNA"/>
</dbReference>
<feature type="compositionally biased region" description="Basic and acidic residues" evidence="1">
    <location>
        <begin position="973"/>
        <end position="982"/>
    </location>
</feature>
<feature type="compositionally biased region" description="Polar residues" evidence="1">
    <location>
        <begin position="314"/>
        <end position="326"/>
    </location>
</feature>
<feature type="region of interest" description="Disordered" evidence="1">
    <location>
        <begin position="709"/>
        <end position="739"/>
    </location>
</feature>
<dbReference type="CDD" id="cd21801">
    <property type="entry name" value="WH2_Wc_Cobl"/>
    <property type="match status" value="1"/>
</dbReference>
<feature type="region of interest" description="Disordered" evidence="1">
    <location>
        <begin position="458"/>
        <end position="599"/>
    </location>
</feature>
<feature type="compositionally biased region" description="Polar residues" evidence="1">
    <location>
        <begin position="357"/>
        <end position="369"/>
    </location>
</feature>
<feature type="region of interest" description="Disordered" evidence="1">
    <location>
        <begin position="819"/>
        <end position="856"/>
    </location>
</feature>
<feature type="compositionally biased region" description="Basic and acidic residues" evidence="1">
    <location>
        <begin position="579"/>
        <end position="592"/>
    </location>
</feature>
<feature type="compositionally biased region" description="Basic and acidic residues" evidence="1">
    <location>
        <begin position="480"/>
        <end position="492"/>
    </location>
</feature>
<evidence type="ECO:0000259" key="2">
    <source>
        <dbReference type="Pfam" id="PF09469"/>
    </source>
</evidence>
<accession>A0A0K8RXT0</accession>
<feature type="compositionally biased region" description="Basic residues" evidence="1">
    <location>
        <begin position="655"/>
        <end position="664"/>
    </location>
</feature>
<feature type="compositionally biased region" description="Polar residues" evidence="1">
    <location>
        <begin position="551"/>
        <end position="565"/>
    </location>
</feature>
<feature type="region of interest" description="Disordered" evidence="1">
    <location>
        <begin position="641"/>
        <end position="664"/>
    </location>
</feature>
<feature type="compositionally biased region" description="Basic and acidic residues" evidence="1">
    <location>
        <begin position="842"/>
        <end position="851"/>
    </location>
</feature>
<feature type="region of interest" description="Disordered" evidence="1">
    <location>
        <begin position="973"/>
        <end position="1036"/>
    </location>
</feature>
<reference evidence="3" key="1">
    <citation type="journal article" date="2015" name="Toxicon">
        <title>The transcriptomic and proteomic basis for the evolution of a novel venom phenotype within the Timber Rattlesnake (Crotalus horridus).</title>
        <authorList>
            <person name="Rokyta D.R."/>
            <person name="Wray K.P."/>
            <person name="McGivern J.J."/>
            <person name="Margres M.J."/>
        </authorList>
    </citation>
    <scope>NUCLEOTIDE SEQUENCE</scope>
    <source>
        <tissue evidence="3">Venom gland</tissue>
    </source>
</reference>
<dbReference type="InterPro" id="IPR039895">
    <property type="entry name" value="COBL-like"/>
</dbReference>
<organism evidence="3">
    <name type="scientific">Crotalus horridus</name>
    <name type="common">Timber rattlesnake</name>
    <dbReference type="NCBI Taxonomy" id="35024"/>
    <lineage>
        <taxon>Eukaryota</taxon>
        <taxon>Metazoa</taxon>
        <taxon>Chordata</taxon>
        <taxon>Craniata</taxon>
        <taxon>Vertebrata</taxon>
        <taxon>Euteleostomi</taxon>
        <taxon>Lepidosauria</taxon>
        <taxon>Squamata</taxon>
        <taxon>Bifurcata</taxon>
        <taxon>Unidentata</taxon>
        <taxon>Episquamata</taxon>
        <taxon>Toxicofera</taxon>
        <taxon>Serpentes</taxon>
        <taxon>Colubroidea</taxon>
        <taxon>Viperidae</taxon>
        <taxon>Crotalinae</taxon>
        <taxon>Crotalus</taxon>
    </lineage>
</organism>
<feature type="compositionally biased region" description="Polar residues" evidence="1">
    <location>
        <begin position="1"/>
        <end position="12"/>
    </location>
</feature>
<sequence length="1210" mass="132636">MDGQTCSASSDVALSRRKAKSKAPLPPPETKVTDCSSFDDLELTNCTMDQKENAIDRDIQLSVLLPGEVIKTTNVNGSKPMMDLLVYLCAQYHLNPASHIIDLMSAEKKPIKFKPNTPIGMLEFEQVILKPKQMDKKKPIPIIPEQTVRVVVNYKKTQKTVVRVSPHAPLQEIVHIISSKCDFDPLHTVLLKTYQSRETLDLTKSLNDLGLRELYAMDVSRATPTTEHSLSSLQDSFQNAPNSENLKEKGFFGIFQRSKKKRQPTTSAPATPLINKPRPAFSVRSSSVWKQYDSNTLPSEMPKKRRAPLPPMPASQSVPQDLAQSQDKPKICMLKSSSVDETNKGLSGVGMERSGSLHLSGTSSVNSSLRRTKRKAPSPPSRKRHGQSDHSIDTGSESAESIHTESIDTGKYSKVQSLTGNVVDLTRTPVAAGTSCSFDPTSHDQNNVQQVADESRVLVNTDTPDESEVSLKSDMGSEYSLKEIDEKEETHDNSLSASEVPLDVQKHETASDPSFDIGDNAQESNEEKTENTSARDKAQDSEILSEGVSIPNGTAHGTLQPNTNNGHKEATYPLPSNKLSKEEIGKSNKPETVDDTSLNGEMSLNVHDQKCDPINVDVIKTQDVAIQTISEDNCGQTALSENGNHQSRTLSPHKNSTHVHKPVQKNHSSGALNMMSKPIGQADQSSVNPNGTHDNALVNENQVLPETIVRSPISSPTKTYPLYRQDSKPKPKPSNEITRDYIPKVGMTTYKIVPPKFLETAKNRELDPVEPQEAAVSPKNENSQEFGTQTETANISKRLYQTEPDFKNEFTLYEVRRDSSPKTYPAADHSPVSFSSAQGQKMEVEHPRPNQDHPIPPLILNSGKKSSPPAVQEKPKILSPPIRPSNFYLQIQRRTTDHYVTSAIARSGSLSSPIQSEAKTMEMEKKVASPDQPGLPLPKPIIVPSQLPEETTEKGCNEEERKATTSLIQSEAKTMETEKKVASPDQPGLPLPKPVTVPSQLPEETTENGCNEEERKVTSPIKVSQPLISPSSQPSPLQLKTLRTFVLPQPYSSPKPSPFALAVSSAVKRSQSFSKTCASATRPLKEQSSLDLSSSASNIEVKDYSPIPSPTTQTQQILTDKKTNDASYEQNRQAPPLFNHPATAICERSLAAAVQHPDPEQIHQSLLAAIRSGEAAAKLRRVAPPSNTIAINGRSSLSSPVSIETRYGSH</sequence>
<dbReference type="PANTHER" id="PTHR21557">
    <property type="entry name" value="CORDON-BLEU"/>
    <property type="match status" value="1"/>
</dbReference>
<feature type="compositionally biased region" description="Polar residues" evidence="1">
    <location>
        <begin position="779"/>
        <end position="794"/>
    </location>
</feature>